<dbReference type="EMBL" id="BQNB010011032">
    <property type="protein sequence ID" value="GJS85195.1"/>
    <property type="molecule type" value="Genomic_DNA"/>
</dbReference>
<accession>A0ABQ4Z805</accession>
<dbReference type="InterPro" id="IPR054722">
    <property type="entry name" value="PolX-like_BBD"/>
</dbReference>
<gene>
    <name evidence="2" type="ORF">Tco_0751736</name>
</gene>
<feature type="domain" description="Retrovirus-related Pol polyprotein from transposon TNT 1-94-like beta-barrel" evidence="1">
    <location>
        <begin position="389"/>
        <end position="464"/>
    </location>
</feature>
<reference evidence="2" key="2">
    <citation type="submission" date="2022-01" db="EMBL/GenBank/DDBJ databases">
        <authorList>
            <person name="Yamashiro T."/>
            <person name="Shiraishi A."/>
            <person name="Satake H."/>
            <person name="Nakayama K."/>
        </authorList>
    </citation>
    <scope>NUCLEOTIDE SEQUENCE</scope>
</reference>
<evidence type="ECO:0000313" key="3">
    <source>
        <dbReference type="Proteomes" id="UP001151760"/>
    </source>
</evidence>
<sequence length="515" mass="58777">MAGSPRYLCGYLEMLKLCEGLSVVPKKHGSRRSTLFLTSTTKCMTRSSTKELFTPFKKPKQEFRSSRKLLKTLSIDKSRSPEFNPFSDLEEYFEEEVAKTMAETMEQYMRKTRADYGSGIARPKINNKYSFELKGQFLKELCDNTFSGSDRKDANEHIEKVLEIVDTKRCVLLFNAPFMFPIRNMALSPRDQRHQYLRFEGLQYTDADIADFETRLGKIYSRDVHRASHEMEAIHFGFGITIVEEMQTAGFGLHWTASARIQCRGYATGSSPIALLGGVRHLKRVIVRDLPIIDMAKITRLHICEELVDTWAWVAPRPERQPDAVVGAPKIAKGALDVEKGDQAILAPVQGPRHHQLTVHTITDHNDVEWFRRGEAFQAKKCDIRKPIWYMDSECSRHMTGVKSYMHKYVEHLGPKVVFGDDSTCITEGYGSIKYNGIVFTNVAFINGRKYNLLSISQLCDAKYIIQFDEKGGTIFNSNKEVVMIVLRVRDVYVLDMTSSAQESCFFAKASENLN</sequence>
<proteinExistence type="predicted"/>
<dbReference type="Pfam" id="PF22936">
    <property type="entry name" value="Pol_BBD"/>
    <property type="match status" value="1"/>
</dbReference>
<organism evidence="2 3">
    <name type="scientific">Tanacetum coccineum</name>
    <dbReference type="NCBI Taxonomy" id="301880"/>
    <lineage>
        <taxon>Eukaryota</taxon>
        <taxon>Viridiplantae</taxon>
        <taxon>Streptophyta</taxon>
        <taxon>Embryophyta</taxon>
        <taxon>Tracheophyta</taxon>
        <taxon>Spermatophyta</taxon>
        <taxon>Magnoliopsida</taxon>
        <taxon>eudicotyledons</taxon>
        <taxon>Gunneridae</taxon>
        <taxon>Pentapetalae</taxon>
        <taxon>asterids</taxon>
        <taxon>campanulids</taxon>
        <taxon>Asterales</taxon>
        <taxon>Asteraceae</taxon>
        <taxon>Asteroideae</taxon>
        <taxon>Anthemideae</taxon>
        <taxon>Anthemidinae</taxon>
        <taxon>Tanacetum</taxon>
    </lineage>
</organism>
<reference evidence="2" key="1">
    <citation type="journal article" date="2022" name="Int. J. Mol. Sci.">
        <title>Draft Genome of Tanacetum Coccineum: Genomic Comparison of Closely Related Tanacetum-Family Plants.</title>
        <authorList>
            <person name="Yamashiro T."/>
            <person name="Shiraishi A."/>
            <person name="Nakayama K."/>
            <person name="Satake H."/>
        </authorList>
    </citation>
    <scope>NUCLEOTIDE SEQUENCE</scope>
</reference>
<comment type="caution">
    <text evidence="2">The sequence shown here is derived from an EMBL/GenBank/DDBJ whole genome shotgun (WGS) entry which is preliminary data.</text>
</comment>
<evidence type="ECO:0000259" key="1">
    <source>
        <dbReference type="Pfam" id="PF22936"/>
    </source>
</evidence>
<protein>
    <recommendedName>
        <fullName evidence="1">Retrovirus-related Pol polyprotein from transposon TNT 1-94-like beta-barrel domain-containing protein</fullName>
    </recommendedName>
</protein>
<name>A0ABQ4Z805_9ASTR</name>
<keyword evidence="3" id="KW-1185">Reference proteome</keyword>
<evidence type="ECO:0000313" key="2">
    <source>
        <dbReference type="EMBL" id="GJS85195.1"/>
    </source>
</evidence>
<dbReference type="Proteomes" id="UP001151760">
    <property type="component" value="Unassembled WGS sequence"/>
</dbReference>